<protein>
    <recommendedName>
        <fullName evidence="4">Ig-like domain-containing protein</fullName>
    </recommendedName>
</protein>
<evidence type="ECO:0000259" key="4">
    <source>
        <dbReference type="PROSITE" id="PS50835"/>
    </source>
</evidence>
<proteinExistence type="predicted"/>
<dbReference type="Proteomes" id="UP001046870">
    <property type="component" value="Chromosome 21"/>
</dbReference>
<dbReference type="InterPro" id="IPR003598">
    <property type="entry name" value="Ig_sub2"/>
</dbReference>
<comment type="caution">
    <text evidence="5">The sequence shown here is derived from an EMBL/GenBank/DDBJ whole genome shotgun (WGS) entry which is preliminary data.</text>
</comment>
<organism evidence="5 6">
    <name type="scientific">Megalops atlanticus</name>
    <name type="common">Tarpon</name>
    <name type="synonym">Clupea gigantea</name>
    <dbReference type="NCBI Taxonomy" id="7932"/>
    <lineage>
        <taxon>Eukaryota</taxon>
        <taxon>Metazoa</taxon>
        <taxon>Chordata</taxon>
        <taxon>Craniata</taxon>
        <taxon>Vertebrata</taxon>
        <taxon>Euteleostomi</taxon>
        <taxon>Actinopterygii</taxon>
        <taxon>Neopterygii</taxon>
        <taxon>Teleostei</taxon>
        <taxon>Elopiformes</taxon>
        <taxon>Megalopidae</taxon>
        <taxon>Megalops</taxon>
    </lineage>
</organism>
<reference evidence="5" key="1">
    <citation type="submission" date="2021-01" db="EMBL/GenBank/DDBJ databases">
        <authorList>
            <person name="Zahm M."/>
            <person name="Roques C."/>
            <person name="Cabau C."/>
            <person name="Klopp C."/>
            <person name="Donnadieu C."/>
            <person name="Jouanno E."/>
            <person name="Lampietro C."/>
            <person name="Louis A."/>
            <person name="Herpin A."/>
            <person name="Echchiki A."/>
            <person name="Berthelot C."/>
            <person name="Parey E."/>
            <person name="Roest-Crollius H."/>
            <person name="Braasch I."/>
            <person name="Postlethwait J."/>
            <person name="Bobe J."/>
            <person name="Montfort J."/>
            <person name="Bouchez O."/>
            <person name="Begum T."/>
            <person name="Mejri S."/>
            <person name="Adams A."/>
            <person name="Chen W.-J."/>
            <person name="Guiguen Y."/>
        </authorList>
    </citation>
    <scope>NUCLEOTIDE SEQUENCE</scope>
    <source>
        <strain evidence="5">YG-15Mar2019-1</strain>
        <tissue evidence="5">Brain</tissue>
    </source>
</reference>
<dbReference type="InterPro" id="IPR003599">
    <property type="entry name" value="Ig_sub"/>
</dbReference>
<feature type="domain" description="Ig-like" evidence="4">
    <location>
        <begin position="50"/>
        <end position="130"/>
    </location>
</feature>
<dbReference type="PANTHER" id="PTHR11481:SF64">
    <property type="entry name" value="FC RECEPTOR-LIKE PROTEIN 4"/>
    <property type="match status" value="1"/>
</dbReference>
<dbReference type="GO" id="GO:0006955">
    <property type="term" value="P:immune response"/>
    <property type="evidence" value="ECO:0007669"/>
    <property type="project" value="TreeGrafter"/>
</dbReference>
<dbReference type="Pfam" id="PF13895">
    <property type="entry name" value="Ig_2"/>
    <property type="match status" value="1"/>
</dbReference>
<evidence type="ECO:0000313" key="6">
    <source>
        <dbReference type="Proteomes" id="UP001046870"/>
    </source>
</evidence>
<keyword evidence="3" id="KW-1133">Transmembrane helix</keyword>
<dbReference type="GO" id="GO:0009897">
    <property type="term" value="C:external side of plasma membrane"/>
    <property type="evidence" value="ECO:0007669"/>
    <property type="project" value="TreeGrafter"/>
</dbReference>
<dbReference type="InterPro" id="IPR036179">
    <property type="entry name" value="Ig-like_dom_sf"/>
</dbReference>
<evidence type="ECO:0000256" key="3">
    <source>
        <dbReference type="SAM" id="Phobius"/>
    </source>
</evidence>
<keyword evidence="2" id="KW-1015">Disulfide bond</keyword>
<evidence type="ECO:0000313" key="5">
    <source>
        <dbReference type="EMBL" id="KAG7458209.1"/>
    </source>
</evidence>
<dbReference type="AlphaFoldDB" id="A0A9D3SW48"/>
<keyword evidence="6" id="KW-1185">Reference proteome</keyword>
<dbReference type="Gene3D" id="2.60.40.10">
    <property type="entry name" value="Immunoglobulins"/>
    <property type="match status" value="1"/>
</dbReference>
<dbReference type="EMBL" id="JAFDVH010000021">
    <property type="protein sequence ID" value="KAG7458209.1"/>
    <property type="molecule type" value="Genomic_DNA"/>
</dbReference>
<name>A0A9D3SW48_MEGAT</name>
<dbReference type="InterPro" id="IPR050488">
    <property type="entry name" value="Ig_Fc_receptor"/>
</dbReference>
<gene>
    <name evidence="5" type="ORF">MATL_G00235710</name>
</gene>
<dbReference type="PROSITE" id="PS50835">
    <property type="entry name" value="IG_LIKE"/>
    <property type="match status" value="1"/>
</dbReference>
<evidence type="ECO:0000256" key="2">
    <source>
        <dbReference type="ARBA" id="ARBA00023157"/>
    </source>
</evidence>
<evidence type="ECO:0000256" key="1">
    <source>
        <dbReference type="ARBA" id="ARBA00022729"/>
    </source>
</evidence>
<dbReference type="GO" id="GO:0004888">
    <property type="term" value="F:transmembrane signaling receptor activity"/>
    <property type="evidence" value="ECO:0007669"/>
    <property type="project" value="TreeGrafter"/>
</dbReference>
<accession>A0A9D3SW48</accession>
<dbReference type="InterPro" id="IPR007110">
    <property type="entry name" value="Ig-like_dom"/>
</dbReference>
<keyword evidence="3" id="KW-0812">Transmembrane</keyword>
<dbReference type="PANTHER" id="PTHR11481">
    <property type="entry name" value="IMMUNOGLOBULIN FC RECEPTOR"/>
    <property type="match status" value="1"/>
</dbReference>
<dbReference type="InterPro" id="IPR013783">
    <property type="entry name" value="Ig-like_fold"/>
</dbReference>
<dbReference type="GO" id="GO:0007166">
    <property type="term" value="P:cell surface receptor signaling pathway"/>
    <property type="evidence" value="ECO:0007669"/>
    <property type="project" value="TreeGrafter"/>
</dbReference>
<sequence>MAVSQSAGHSVAGDRYTITAAAGQYWCEARLEGRNVTSQRSDPVTVSALPKATLTVEPQWSPLYPGENITLKCGVDSPNNWLYLWYKDKNQVSQSAGHSVTGDRYTITAAAESDQGQYRCEARLEGRNVTSQRSDPITLTVSDLSFALGITLGVLGFLIVTALILILFMKYCRKQGLHQVTEQSSEPLYSQVVTNRRSRRDVSQAKSQDNVVYSSLALENKTKMEKKEKNTESVQEAGGHNDVVYSSLALDVKKKKKEKNIQK</sequence>
<feature type="transmembrane region" description="Helical" evidence="3">
    <location>
        <begin position="144"/>
        <end position="168"/>
    </location>
</feature>
<keyword evidence="1" id="KW-0732">Signal</keyword>
<dbReference type="SMART" id="SM00409">
    <property type="entry name" value="IG"/>
    <property type="match status" value="1"/>
</dbReference>
<keyword evidence="3" id="KW-0472">Membrane</keyword>
<dbReference type="OrthoDB" id="6151406at2759"/>
<dbReference type="SMART" id="SM00408">
    <property type="entry name" value="IGc2"/>
    <property type="match status" value="1"/>
</dbReference>
<dbReference type="SUPFAM" id="SSF48726">
    <property type="entry name" value="Immunoglobulin"/>
    <property type="match status" value="1"/>
</dbReference>